<keyword evidence="3" id="KW-1185">Reference proteome</keyword>
<gene>
    <name evidence="2" type="primary">PO14_17</name>
    <name evidence="2" type="ORF">FJT64_015909</name>
</gene>
<organism evidence="2 3">
    <name type="scientific">Amphibalanus amphitrite</name>
    <name type="common">Striped barnacle</name>
    <name type="synonym">Balanus amphitrite</name>
    <dbReference type="NCBI Taxonomy" id="1232801"/>
    <lineage>
        <taxon>Eukaryota</taxon>
        <taxon>Metazoa</taxon>
        <taxon>Ecdysozoa</taxon>
        <taxon>Arthropoda</taxon>
        <taxon>Crustacea</taxon>
        <taxon>Multicrustacea</taxon>
        <taxon>Cirripedia</taxon>
        <taxon>Thoracica</taxon>
        <taxon>Thoracicalcarea</taxon>
        <taxon>Balanomorpha</taxon>
        <taxon>Balanoidea</taxon>
        <taxon>Balanidae</taxon>
        <taxon>Amphibalaninae</taxon>
        <taxon>Amphibalanus</taxon>
    </lineage>
</organism>
<name>A0A6A4X2P8_AMPAM</name>
<dbReference type="EMBL" id="VIIS01000080">
    <property type="protein sequence ID" value="KAF0313577.1"/>
    <property type="molecule type" value="Genomic_DNA"/>
</dbReference>
<dbReference type="AlphaFoldDB" id="A0A6A4X2P8"/>
<dbReference type="Pfam" id="PF00075">
    <property type="entry name" value="RNase_H"/>
    <property type="match status" value="1"/>
</dbReference>
<dbReference type="InterPro" id="IPR012337">
    <property type="entry name" value="RNaseH-like_sf"/>
</dbReference>
<dbReference type="InterPro" id="IPR036397">
    <property type="entry name" value="RNaseH_sf"/>
</dbReference>
<dbReference type="InterPro" id="IPR002156">
    <property type="entry name" value="RNaseH_domain"/>
</dbReference>
<evidence type="ECO:0000313" key="3">
    <source>
        <dbReference type="Proteomes" id="UP000440578"/>
    </source>
</evidence>
<dbReference type="Proteomes" id="UP000440578">
    <property type="component" value="Unassembled WGS sequence"/>
</dbReference>
<dbReference type="GO" id="GO:0004523">
    <property type="term" value="F:RNA-DNA hybrid ribonuclease activity"/>
    <property type="evidence" value="ECO:0007669"/>
    <property type="project" value="InterPro"/>
</dbReference>
<evidence type="ECO:0000259" key="1">
    <source>
        <dbReference type="PROSITE" id="PS50879"/>
    </source>
</evidence>
<dbReference type="PROSITE" id="PS50879">
    <property type="entry name" value="RNASE_H_1"/>
    <property type="match status" value="1"/>
</dbReference>
<dbReference type="GO" id="GO:0003676">
    <property type="term" value="F:nucleic acid binding"/>
    <property type="evidence" value="ECO:0007669"/>
    <property type="project" value="InterPro"/>
</dbReference>
<accession>A0A6A4X2P8</accession>
<reference evidence="2 3" key="1">
    <citation type="submission" date="2019-07" db="EMBL/GenBank/DDBJ databases">
        <title>Draft genome assembly of a fouling barnacle, Amphibalanus amphitrite (Darwin, 1854): The first reference genome for Thecostraca.</title>
        <authorList>
            <person name="Kim W."/>
        </authorList>
    </citation>
    <scope>NUCLEOTIDE SEQUENCE [LARGE SCALE GENOMIC DNA]</scope>
    <source>
        <strain evidence="2">SNU_AA5</strain>
        <tissue evidence="2">Soma without cirri and trophi</tissue>
    </source>
</reference>
<protein>
    <submittedName>
        <fullName evidence="2">Retrovirus-related Pol polyprotein from type-1 retrotransposable element R1 4</fullName>
    </submittedName>
</protein>
<dbReference type="Gene3D" id="3.30.420.10">
    <property type="entry name" value="Ribonuclease H-like superfamily/Ribonuclease H"/>
    <property type="match status" value="1"/>
</dbReference>
<comment type="caution">
    <text evidence="2">The sequence shown here is derived from an EMBL/GenBank/DDBJ whole genome shotgun (WGS) entry which is preliminary data.</text>
</comment>
<evidence type="ECO:0000313" key="2">
    <source>
        <dbReference type="EMBL" id="KAF0313577.1"/>
    </source>
</evidence>
<dbReference type="OrthoDB" id="6369833at2759"/>
<sequence>MYADDTATLSGGSSIALAKERAQKSADIIAAWADRWKMRVAGEKTQAIVLSQWARDAGELTVKVAGVSVKAGSQLRLLGVTFDRLLHFGPHCTDLRRRVRPRTAQLKKLTGRSWGLGEQQLRTVANGYVRGALEYAAAAWLPAASPSHVELIDRELRAAARAVTGCTASTPVHALMSEAGTTDAWSRRQALAARMVGLAASLPEGDPLRSVGEAVVPRRLKTTGWREVGAAALAAADAQDIPVEARLHHTLPPWADNSTVHFHLDLGPRARRAAPEDVRRAAAEERIRELPEEAVWIWSDGSAEDGVANSGGGALIRTPTEDDWELRVPAGRLCSSTRAELAALLAALEAVAELPRSAGLPVVACLDSGAALLTLAAGASAQTTTLGASVWTQLLRLQASNSSIHLQWVPAHCGLPGNERADALAKEAAGMSQRTTPVDARTLTRAAARVAGREWRASRPAGWYRDVMADRAPDPVRAATREEAIDIHQLRSGHWGRSEQYLHRIGRRPTPECAQCNDITCPAGRCLVCGEAADTPAHVLLECPCLFGPRLQALGNITGTARDVQRDDVVAALAAGYAAHKSRVAPSPPRR</sequence>
<dbReference type="SUPFAM" id="SSF53098">
    <property type="entry name" value="Ribonuclease H-like"/>
    <property type="match status" value="1"/>
</dbReference>
<feature type="domain" description="RNase H type-1" evidence="1">
    <location>
        <begin position="291"/>
        <end position="430"/>
    </location>
</feature>
<proteinExistence type="predicted"/>